<keyword evidence="1" id="KW-1185">Reference proteome</keyword>
<dbReference type="STRING" id="121845.A0A3Q0J8C3"/>
<evidence type="ECO:0000313" key="2">
    <source>
        <dbReference type="RefSeq" id="XP_026684714.1"/>
    </source>
</evidence>
<dbReference type="GO" id="GO:0070273">
    <property type="term" value="F:phosphatidylinositol-4-phosphate binding"/>
    <property type="evidence" value="ECO:0007669"/>
    <property type="project" value="TreeGrafter"/>
</dbReference>
<dbReference type="RefSeq" id="XP_026684714.1">
    <property type="nucleotide sequence ID" value="XM_026828913.1"/>
</dbReference>
<dbReference type="PaxDb" id="121845-A0A3Q0J8C3"/>
<protein>
    <submittedName>
        <fullName evidence="2">SEC14 domain and spectrin repeat-containing protein 1-A-like</fullName>
    </submittedName>
</protein>
<proteinExistence type="predicted"/>
<accession>A0A3Q0J8C3</accession>
<feature type="non-terminal residue" evidence="2">
    <location>
        <position position="627"/>
    </location>
</feature>
<dbReference type="GeneID" id="103516553"/>
<organism evidence="1 2">
    <name type="scientific">Diaphorina citri</name>
    <name type="common">Asian citrus psyllid</name>
    <dbReference type="NCBI Taxonomy" id="121845"/>
    <lineage>
        <taxon>Eukaryota</taxon>
        <taxon>Metazoa</taxon>
        <taxon>Ecdysozoa</taxon>
        <taxon>Arthropoda</taxon>
        <taxon>Hexapoda</taxon>
        <taxon>Insecta</taxon>
        <taxon>Pterygota</taxon>
        <taxon>Neoptera</taxon>
        <taxon>Paraneoptera</taxon>
        <taxon>Hemiptera</taxon>
        <taxon>Sternorrhyncha</taxon>
        <taxon>Psylloidea</taxon>
        <taxon>Psyllidae</taxon>
        <taxon>Diaphorininae</taxon>
        <taxon>Diaphorina</taxon>
    </lineage>
</organism>
<dbReference type="Proteomes" id="UP000079169">
    <property type="component" value="Unplaced"/>
</dbReference>
<gene>
    <name evidence="2" type="primary">LOC103516553</name>
</gene>
<reference evidence="2" key="1">
    <citation type="submission" date="2025-08" db="UniProtKB">
        <authorList>
            <consortium name="RefSeq"/>
        </authorList>
    </citation>
    <scope>IDENTIFICATION</scope>
</reference>
<evidence type="ECO:0000313" key="1">
    <source>
        <dbReference type="Proteomes" id="UP000079169"/>
    </source>
</evidence>
<dbReference type="GO" id="GO:0032266">
    <property type="term" value="F:phosphatidylinositol-3-phosphate binding"/>
    <property type="evidence" value="ECO:0007669"/>
    <property type="project" value="TreeGrafter"/>
</dbReference>
<dbReference type="GO" id="GO:0043325">
    <property type="term" value="F:phosphatidylinositol-3,4-bisphosphate binding"/>
    <property type="evidence" value="ECO:0007669"/>
    <property type="project" value="TreeGrafter"/>
</dbReference>
<dbReference type="AlphaFoldDB" id="A0A3Q0J8C3"/>
<dbReference type="SUPFAM" id="SSF46966">
    <property type="entry name" value="Spectrin repeat"/>
    <property type="match status" value="2"/>
</dbReference>
<dbReference type="Gene3D" id="1.20.58.60">
    <property type="match status" value="1"/>
</dbReference>
<dbReference type="GO" id="GO:0005546">
    <property type="term" value="F:phosphatidylinositol-4,5-bisphosphate binding"/>
    <property type="evidence" value="ECO:0007669"/>
    <property type="project" value="TreeGrafter"/>
</dbReference>
<dbReference type="GO" id="GO:0080025">
    <property type="term" value="F:phosphatidylinositol-3,5-bisphosphate binding"/>
    <property type="evidence" value="ECO:0007669"/>
    <property type="project" value="TreeGrafter"/>
</dbReference>
<name>A0A3Q0J8C3_DIACI</name>
<dbReference type="PANTHER" id="PTHR46607">
    <property type="entry name" value="SEC14 DOMAIN AND SPECTRIN REPEAT-CONTAINING PROTEIN 1"/>
    <property type="match status" value="1"/>
</dbReference>
<dbReference type="PANTHER" id="PTHR46607:SF1">
    <property type="entry name" value="SEC14 DOMAIN AND SPECTRIN REPEAT-CONTAINING PROTEIN 1"/>
    <property type="match status" value="1"/>
</dbReference>
<sequence>MEASSIIAILESKMATIPGGSDRDGRPLLFVKAFSETQSTATLDKFDTLLEYLASVFSPDTRSRGLCVVIDATRGPWRIARNVVRQVSTTLGSDIGCLLVLRHDAFWDNCTRAQRDGEPIFIPVSRLAKYIDHSQLPQEYSGLWTYDHSRWIANRIEIEEFVKGAEHAVSELERLRTRLLGGSVFRLSTAEDTLGSTADVFGATKQLGQKVMNIGETITQRLNNLSGQDQKDTKDRLERLMHVVRGKLTSVEDSWLDLHRNIIDAKINIGVLTDIGQAHCSAFKAYLGFLGFTACSGLFGDIETTLVREGEKLSDLLSMPVKDSFGRDLGVNYENDIVNIKEILEMTSARKSLFQDSVELQRLTLTQVTHIYSYEKDAAQALQWLEDLYKVMCKHHAHVGCTEQEIQVQKEQHQVLQETAKSTYEYGCQLLKAALSLRQSCKFLEDHTQSLKSCLNKAWDQLNSVGQEQLTRLRVSAVFYRNVKEQCNQLHELMDLAKCEALGSSRGKGSPGGALPPNDRFLFHCERAEDPWSIPKGGLNLTVGTSIAVPEMTSARKSLFQDSVELQRLTLTQVTHIYSYEKDAAQALQWLEDLYKVMCKHHAHVGCTEQEIQVQKDQHQVLQETAK</sequence>
<dbReference type="GO" id="GO:0010314">
    <property type="term" value="F:phosphatidylinositol-5-phosphate binding"/>
    <property type="evidence" value="ECO:0007669"/>
    <property type="project" value="TreeGrafter"/>
</dbReference>
<dbReference type="KEGG" id="dci:103516553"/>